<evidence type="ECO:0000256" key="1">
    <source>
        <dbReference type="ARBA" id="ARBA00005187"/>
    </source>
</evidence>
<reference evidence="7 8" key="1">
    <citation type="submission" date="2018-01" db="EMBL/GenBank/DDBJ databases">
        <title>Draft genome sequence of Paucibacter aquatile CR182 isolated from freshwater of the Nakdong River.</title>
        <authorList>
            <person name="Choi A."/>
            <person name="Chung E.J."/>
        </authorList>
    </citation>
    <scope>NUCLEOTIDE SEQUENCE [LARGE SCALE GENOMIC DNA]</scope>
    <source>
        <strain evidence="7 8">CR182</strain>
    </source>
</reference>
<sequence length="562" mass="63050">METTAHSLQPIVLGQPRFKNSSVQAAHQATGLASAWLLALKQGPATAAKEAEGDFAVALRTEQGQVFMAQDRFATYSLCYRVVDGQLHFAERADTLADEACELDPQALFDYLYFHCIPSPRTIYKGIYRLPPGHYAWFDQGRLEVKPFWQPEFHENKSLSFEAGKQEFLRLLQQSVQRQFDGSKAACFLSGGTDSSTVAGMLMRASPSGAASYSIGFDAEGYDEMEYARLAARHFGTEHHEYYVTPDDLVRSIPAMAAHLDQPFGNSSVLPAFYCAKMAKDDGVTRLLAGDGGDELYGGNSRYATQRLFGFYEQVPSILRSGLIEPIVGNSALSRIPLVRKGGSYVRQAKQPMPDRLRNYNLITRVGPEQVLSPALLAQLDLNAPLEHQRQTWRATPQPCSELNRELAYDWRYTLGESDLPKVRAATSLAGVSVGFPMLDQGLLDFSLQLPSNFKLRGQKLRWFFKEALRGFLPDEIITKRKQGFGLPFGVWTVKNPGLQKLARRSLDALVERGLVRADYIHTLLNEQLPAYPGYYGEMVWILMMLEQWLEQHKPNYRLSAP</sequence>
<dbReference type="AlphaFoldDB" id="A0A2N8KSN4"/>
<dbReference type="PIRSF" id="PIRSF001589">
    <property type="entry name" value="Asn_synthetase_glu-h"/>
    <property type="match status" value="1"/>
</dbReference>
<feature type="site" description="Important for beta-aspartyl-AMP intermediate formation" evidence="5">
    <location>
        <position position="291"/>
    </location>
</feature>
<dbReference type="InterPro" id="IPR051786">
    <property type="entry name" value="ASN_synthetase/amidase"/>
</dbReference>
<dbReference type="Gene3D" id="3.60.20.10">
    <property type="entry name" value="Glutamine Phosphoribosylpyrophosphate, subunit 1, domain 1"/>
    <property type="match status" value="1"/>
</dbReference>
<dbReference type="InterPro" id="IPR001962">
    <property type="entry name" value="Asn_synthase"/>
</dbReference>
<dbReference type="GO" id="GO:0005829">
    <property type="term" value="C:cytosol"/>
    <property type="evidence" value="ECO:0007669"/>
    <property type="project" value="TreeGrafter"/>
</dbReference>
<evidence type="ECO:0000256" key="2">
    <source>
        <dbReference type="ARBA" id="ARBA00005752"/>
    </source>
</evidence>
<accession>A0A2N8KSN4</accession>
<feature type="domain" description="Asparagine synthetase" evidence="6">
    <location>
        <begin position="168"/>
        <end position="551"/>
    </location>
</feature>
<name>A0A2N8KSN4_9BURK</name>
<dbReference type="InterPro" id="IPR014729">
    <property type="entry name" value="Rossmann-like_a/b/a_fold"/>
</dbReference>
<dbReference type="PANTHER" id="PTHR43284">
    <property type="entry name" value="ASPARAGINE SYNTHETASE (GLUTAMINE-HYDROLYZING)"/>
    <property type="match status" value="1"/>
</dbReference>
<comment type="similarity">
    <text evidence="2">Belongs to the asparagine synthetase family.</text>
</comment>
<dbReference type="EMBL" id="POSP01000004">
    <property type="protein sequence ID" value="PND36478.1"/>
    <property type="molecule type" value="Genomic_DNA"/>
</dbReference>
<evidence type="ECO:0000313" key="8">
    <source>
        <dbReference type="Proteomes" id="UP000235916"/>
    </source>
</evidence>
<dbReference type="GO" id="GO:0006529">
    <property type="term" value="P:asparagine biosynthetic process"/>
    <property type="evidence" value="ECO:0007669"/>
    <property type="project" value="InterPro"/>
</dbReference>
<comment type="catalytic activity">
    <reaction evidence="4">
        <text>L-aspartate + L-glutamine + ATP + H2O = L-asparagine + L-glutamate + AMP + diphosphate + H(+)</text>
        <dbReference type="Rhea" id="RHEA:12228"/>
        <dbReference type="ChEBI" id="CHEBI:15377"/>
        <dbReference type="ChEBI" id="CHEBI:15378"/>
        <dbReference type="ChEBI" id="CHEBI:29985"/>
        <dbReference type="ChEBI" id="CHEBI:29991"/>
        <dbReference type="ChEBI" id="CHEBI:30616"/>
        <dbReference type="ChEBI" id="CHEBI:33019"/>
        <dbReference type="ChEBI" id="CHEBI:58048"/>
        <dbReference type="ChEBI" id="CHEBI:58359"/>
        <dbReference type="ChEBI" id="CHEBI:456215"/>
        <dbReference type="EC" id="6.3.5.4"/>
    </reaction>
</comment>
<dbReference type="InterPro" id="IPR006426">
    <property type="entry name" value="Asn_synth_AEB"/>
</dbReference>
<comment type="caution">
    <text evidence="7">The sequence shown here is derived from an EMBL/GenBank/DDBJ whole genome shotgun (WGS) entry which is preliminary data.</text>
</comment>
<comment type="pathway">
    <text evidence="1">Amino-acid biosynthesis; L-asparagine biosynthesis; L-asparagine from L-aspartate (L-Gln route): step 1/1.</text>
</comment>
<dbReference type="EC" id="6.3.5.4" evidence="3"/>
<dbReference type="InterPro" id="IPR029055">
    <property type="entry name" value="Ntn_hydrolases_N"/>
</dbReference>
<evidence type="ECO:0000256" key="3">
    <source>
        <dbReference type="ARBA" id="ARBA00012737"/>
    </source>
</evidence>
<dbReference type="Proteomes" id="UP000235916">
    <property type="component" value="Unassembled WGS sequence"/>
</dbReference>
<dbReference type="Pfam" id="PF00733">
    <property type="entry name" value="Asn_synthase"/>
    <property type="match status" value="1"/>
</dbReference>
<dbReference type="SUPFAM" id="SSF52402">
    <property type="entry name" value="Adenine nucleotide alpha hydrolases-like"/>
    <property type="match status" value="1"/>
</dbReference>
<dbReference type="SUPFAM" id="SSF56235">
    <property type="entry name" value="N-terminal nucleophile aminohydrolases (Ntn hydrolases)"/>
    <property type="match status" value="1"/>
</dbReference>
<protein>
    <recommendedName>
        <fullName evidence="3">asparagine synthase (glutamine-hydrolyzing)</fullName>
        <ecNumber evidence="3">6.3.5.4</ecNumber>
    </recommendedName>
</protein>
<evidence type="ECO:0000256" key="4">
    <source>
        <dbReference type="ARBA" id="ARBA00048741"/>
    </source>
</evidence>
<keyword evidence="8" id="KW-1185">Reference proteome</keyword>
<organism evidence="7 8">
    <name type="scientific">Kinneretia aquatilis</name>
    <dbReference type="NCBI Taxonomy" id="2070761"/>
    <lineage>
        <taxon>Bacteria</taxon>
        <taxon>Pseudomonadati</taxon>
        <taxon>Pseudomonadota</taxon>
        <taxon>Betaproteobacteria</taxon>
        <taxon>Burkholderiales</taxon>
        <taxon>Sphaerotilaceae</taxon>
        <taxon>Roseateles</taxon>
    </lineage>
</organism>
<dbReference type="CDD" id="cd01991">
    <property type="entry name" value="Asn_synthase_B_C"/>
    <property type="match status" value="1"/>
</dbReference>
<evidence type="ECO:0000259" key="6">
    <source>
        <dbReference type="Pfam" id="PF00733"/>
    </source>
</evidence>
<evidence type="ECO:0000313" key="7">
    <source>
        <dbReference type="EMBL" id="PND36478.1"/>
    </source>
</evidence>
<proteinExistence type="inferred from homology"/>
<dbReference type="OrthoDB" id="9763290at2"/>
<dbReference type="Gene3D" id="3.40.50.620">
    <property type="entry name" value="HUPs"/>
    <property type="match status" value="1"/>
</dbReference>
<evidence type="ECO:0000256" key="5">
    <source>
        <dbReference type="PIRSR" id="PIRSR001589-3"/>
    </source>
</evidence>
<dbReference type="PANTHER" id="PTHR43284:SF1">
    <property type="entry name" value="ASPARAGINE SYNTHETASE"/>
    <property type="match status" value="1"/>
</dbReference>
<gene>
    <name evidence="7" type="ORF">C1O66_22625</name>
</gene>
<dbReference type="GO" id="GO:0004066">
    <property type="term" value="F:asparagine synthase (glutamine-hydrolyzing) activity"/>
    <property type="evidence" value="ECO:0007669"/>
    <property type="project" value="UniProtKB-EC"/>
</dbReference>